<dbReference type="PROSITE" id="PS51257">
    <property type="entry name" value="PROKAR_LIPOPROTEIN"/>
    <property type="match status" value="1"/>
</dbReference>
<gene>
    <name evidence="2" type="ORF">B0T24DRAFT_710346</name>
</gene>
<feature type="signal peptide" evidence="1">
    <location>
        <begin position="1"/>
        <end position="17"/>
    </location>
</feature>
<accession>A0AAE0N1G8</accession>
<evidence type="ECO:0000256" key="1">
    <source>
        <dbReference type="SAM" id="SignalP"/>
    </source>
</evidence>
<organism evidence="2 3">
    <name type="scientific">Lasiosphaeria ovina</name>
    <dbReference type="NCBI Taxonomy" id="92902"/>
    <lineage>
        <taxon>Eukaryota</taxon>
        <taxon>Fungi</taxon>
        <taxon>Dikarya</taxon>
        <taxon>Ascomycota</taxon>
        <taxon>Pezizomycotina</taxon>
        <taxon>Sordariomycetes</taxon>
        <taxon>Sordariomycetidae</taxon>
        <taxon>Sordariales</taxon>
        <taxon>Lasiosphaeriaceae</taxon>
        <taxon>Lasiosphaeria</taxon>
    </lineage>
</organism>
<protein>
    <submittedName>
        <fullName evidence="2">Uncharacterized protein</fullName>
    </submittedName>
</protein>
<comment type="caution">
    <text evidence="2">The sequence shown here is derived from an EMBL/GenBank/DDBJ whole genome shotgun (WGS) entry which is preliminary data.</text>
</comment>
<dbReference type="EMBL" id="JAULSN010000007">
    <property type="protein sequence ID" value="KAK3367406.1"/>
    <property type="molecule type" value="Genomic_DNA"/>
</dbReference>
<reference evidence="2" key="2">
    <citation type="submission" date="2023-06" db="EMBL/GenBank/DDBJ databases">
        <authorList>
            <consortium name="Lawrence Berkeley National Laboratory"/>
            <person name="Haridas S."/>
            <person name="Hensen N."/>
            <person name="Bonometti L."/>
            <person name="Westerberg I."/>
            <person name="Brannstrom I.O."/>
            <person name="Guillou S."/>
            <person name="Cros-Aarteil S."/>
            <person name="Calhoun S."/>
            <person name="Kuo A."/>
            <person name="Mondo S."/>
            <person name="Pangilinan J."/>
            <person name="Riley R."/>
            <person name="Labutti K."/>
            <person name="Andreopoulos B."/>
            <person name="Lipzen A."/>
            <person name="Chen C."/>
            <person name="Yanf M."/>
            <person name="Daum C."/>
            <person name="Ng V."/>
            <person name="Clum A."/>
            <person name="Steindorff A."/>
            <person name="Ohm R."/>
            <person name="Martin F."/>
            <person name="Silar P."/>
            <person name="Natvig D."/>
            <person name="Lalanne C."/>
            <person name="Gautier V."/>
            <person name="Ament-Velasquez S.L."/>
            <person name="Kruys A."/>
            <person name="Hutchinson M.I."/>
            <person name="Powell A.J."/>
            <person name="Barry K."/>
            <person name="Miller A.N."/>
            <person name="Grigoriev I.V."/>
            <person name="Debuchy R."/>
            <person name="Gladieux P."/>
            <person name="Thoren M.H."/>
            <person name="Johannesson H."/>
        </authorList>
    </citation>
    <scope>NUCLEOTIDE SEQUENCE</scope>
    <source>
        <strain evidence="2">CBS 958.72</strain>
    </source>
</reference>
<sequence length="188" mass="20584">MKLFALSLLLTLAACVAIPVVPESTESSTARSPDLDLERRAAGRNEAIYLVDCSHPYITASFVVWYKDGRHNSQHYEFPNAVSEVMHGGSGGYVSWEQGRSTSGAKFEKSGVVATWNIDKGAQKLAVGGKAGTLQRTNLPSKEPAWTCRKDNGKKLFSWSTEAQTCYKKYYCFPVGSLDNSYRAVSGT</sequence>
<evidence type="ECO:0000313" key="2">
    <source>
        <dbReference type="EMBL" id="KAK3367406.1"/>
    </source>
</evidence>
<feature type="chain" id="PRO_5042257439" evidence="1">
    <location>
        <begin position="18"/>
        <end position="188"/>
    </location>
</feature>
<dbReference type="AlphaFoldDB" id="A0AAE0N1G8"/>
<evidence type="ECO:0000313" key="3">
    <source>
        <dbReference type="Proteomes" id="UP001287356"/>
    </source>
</evidence>
<dbReference type="Proteomes" id="UP001287356">
    <property type="component" value="Unassembled WGS sequence"/>
</dbReference>
<keyword evidence="3" id="KW-1185">Reference proteome</keyword>
<name>A0AAE0N1G8_9PEZI</name>
<keyword evidence="1" id="KW-0732">Signal</keyword>
<proteinExistence type="predicted"/>
<reference evidence="2" key="1">
    <citation type="journal article" date="2023" name="Mol. Phylogenet. Evol.">
        <title>Genome-scale phylogeny and comparative genomics of the fungal order Sordariales.</title>
        <authorList>
            <person name="Hensen N."/>
            <person name="Bonometti L."/>
            <person name="Westerberg I."/>
            <person name="Brannstrom I.O."/>
            <person name="Guillou S."/>
            <person name="Cros-Aarteil S."/>
            <person name="Calhoun S."/>
            <person name="Haridas S."/>
            <person name="Kuo A."/>
            <person name="Mondo S."/>
            <person name="Pangilinan J."/>
            <person name="Riley R."/>
            <person name="LaButti K."/>
            <person name="Andreopoulos B."/>
            <person name="Lipzen A."/>
            <person name="Chen C."/>
            <person name="Yan M."/>
            <person name="Daum C."/>
            <person name="Ng V."/>
            <person name="Clum A."/>
            <person name="Steindorff A."/>
            <person name="Ohm R.A."/>
            <person name="Martin F."/>
            <person name="Silar P."/>
            <person name="Natvig D.O."/>
            <person name="Lalanne C."/>
            <person name="Gautier V."/>
            <person name="Ament-Velasquez S.L."/>
            <person name="Kruys A."/>
            <person name="Hutchinson M.I."/>
            <person name="Powell A.J."/>
            <person name="Barry K."/>
            <person name="Miller A.N."/>
            <person name="Grigoriev I.V."/>
            <person name="Debuchy R."/>
            <person name="Gladieux P."/>
            <person name="Hiltunen Thoren M."/>
            <person name="Johannesson H."/>
        </authorList>
    </citation>
    <scope>NUCLEOTIDE SEQUENCE</scope>
    <source>
        <strain evidence="2">CBS 958.72</strain>
    </source>
</reference>